<name>A0A4Q9KLE3_PROTD</name>
<organism evidence="2 3">
    <name type="scientific">Propioniciclava tarda</name>
    <dbReference type="NCBI Taxonomy" id="433330"/>
    <lineage>
        <taxon>Bacteria</taxon>
        <taxon>Bacillati</taxon>
        <taxon>Actinomycetota</taxon>
        <taxon>Actinomycetes</taxon>
        <taxon>Propionibacteriales</taxon>
        <taxon>Propionibacteriaceae</taxon>
        <taxon>Propioniciclava</taxon>
    </lineage>
</organism>
<dbReference type="Gene3D" id="3.40.50.1240">
    <property type="entry name" value="Phosphoglycerate mutase-like"/>
    <property type="match status" value="1"/>
</dbReference>
<reference evidence="2 3" key="1">
    <citation type="submission" date="2019-01" db="EMBL/GenBank/DDBJ databases">
        <title>Lactibacter flavus gen. nov., sp. nov., a novel bacterium of the family Propionibacteriaceae isolated from raw milk and dairy products.</title>
        <authorList>
            <person name="Huptas C."/>
            <person name="Wenning M."/>
            <person name="Breitenwieser F."/>
            <person name="Doll E."/>
            <person name="Von Neubeck M."/>
            <person name="Busse H.-J."/>
            <person name="Scherer S."/>
        </authorList>
    </citation>
    <scope>NUCLEOTIDE SEQUENCE [LARGE SCALE GENOMIC DNA]</scope>
    <source>
        <strain evidence="2 3">DSM 22130</strain>
    </source>
</reference>
<dbReference type="InterPro" id="IPR029033">
    <property type="entry name" value="His_PPase_superfam"/>
</dbReference>
<feature type="region of interest" description="Disordered" evidence="1">
    <location>
        <begin position="1"/>
        <end position="31"/>
    </location>
</feature>
<gene>
    <name evidence="2" type="ORF">ET996_05870</name>
</gene>
<dbReference type="AlphaFoldDB" id="A0A4Q9KLE3"/>
<comment type="caution">
    <text evidence="2">The sequence shown here is derived from an EMBL/GenBank/DDBJ whole genome shotgun (WGS) entry which is preliminary data.</text>
</comment>
<dbReference type="InterPro" id="IPR013078">
    <property type="entry name" value="His_Pase_superF_clade-1"/>
</dbReference>
<evidence type="ECO:0000313" key="2">
    <source>
        <dbReference type="EMBL" id="TBT95336.1"/>
    </source>
</evidence>
<dbReference type="Proteomes" id="UP000291933">
    <property type="component" value="Unassembled WGS sequence"/>
</dbReference>
<accession>A0A4Q9KLE3</accession>
<sequence>MSGENKLLVMRHSKSSWKTNEPDHRRPLSGRGTRDAVVAGQFLAVHAPDLVWVSSATRAVQTWQCAQLGGASAAHAVTSDSLYAASADTMLGVLARTPESASVVVLIAHEPGVSDLVTKLAAPSALTDEVAAHFPTSAIAVLSHDQDWSNLTPGSCTLDSVEIPRG</sequence>
<dbReference type="RefSeq" id="WP_131171632.1">
    <property type="nucleotide sequence ID" value="NZ_FXTL01000008.1"/>
</dbReference>
<dbReference type="CDD" id="cd07040">
    <property type="entry name" value="HP"/>
    <property type="match status" value="1"/>
</dbReference>
<dbReference type="SUPFAM" id="SSF53254">
    <property type="entry name" value="Phosphoglycerate mutase-like"/>
    <property type="match status" value="1"/>
</dbReference>
<dbReference type="Pfam" id="PF00300">
    <property type="entry name" value="His_Phos_1"/>
    <property type="match status" value="1"/>
</dbReference>
<evidence type="ECO:0000313" key="3">
    <source>
        <dbReference type="Proteomes" id="UP000291933"/>
    </source>
</evidence>
<proteinExistence type="predicted"/>
<protein>
    <submittedName>
        <fullName evidence="2">Histidine phosphatase family protein</fullName>
    </submittedName>
</protein>
<keyword evidence="3" id="KW-1185">Reference proteome</keyword>
<dbReference type="EMBL" id="SDMR01000005">
    <property type="protein sequence ID" value="TBT95336.1"/>
    <property type="molecule type" value="Genomic_DNA"/>
</dbReference>
<evidence type="ECO:0000256" key="1">
    <source>
        <dbReference type="SAM" id="MobiDB-lite"/>
    </source>
</evidence>
<dbReference type="OrthoDB" id="9810154at2"/>